<evidence type="ECO:0000256" key="1">
    <source>
        <dbReference type="SAM" id="Phobius"/>
    </source>
</evidence>
<dbReference type="EMBL" id="JABCLD010001222">
    <property type="protein sequence ID" value="NMU26532.1"/>
    <property type="molecule type" value="Genomic_DNA"/>
</dbReference>
<evidence type="ECO:0000313" key="2">
    <source>
        <dbReference type="EMBL" id="NMU26532.1"/>
    </source>
</evidence>
<proteinExistence type="predicted"/>
<dbReference type="AlphaFoldDB" id="A0A7Y0S5C9"/>
<name>A0A7Y0S5C9_VIBPH</name>
<keyword evidence="1" id="KW-0812">Transmembrane</keyword>
<evidence type="ECO:0000313" key="3">
    <source>
        <dbReference type="Proteomes" id="UP000555836"/>
    </source>
</evidence>
<keyword evidence="1" id="KW-0472">Membrane</keyword>
<dbReference type="RefSeq" id="WP_025559886.1">
    <property type="nucleotide sequence ID" value="NZ_CP040103.1"/>
</dbReference>
<protein>
    <submittedName>
        <fullName evidence="2">Uncharacterized protein</fullName>
    </submittedName>
</protein>
<organism evidence="2 3">
    <name type="scientific">Vibrio parahaemolyticus</name>
    <dbReference type="NCBI Taxonomy" id="670"/>
    <lineage>
        <taxon>Bacteria</taxon>
        <taxon>Pseudomonadati</taxon>
        <taxon>Pseudomonadota</taxon>
        <taxon>Gammaproteobacteria</taxon>
        <taxon>Vibrionales</taxon>
        <taxon>Vibrionaceae</taxon>
        <taxon>Vibrio</taxon>
    </lineage>
</organism>
<reference evidence="2 3" key="1">
    <citation type="submission" date="2020-04" db="EMBL/GenBank/DDBJ databases">
        <title>Whole-genome sequencing of Vibrio spp. from China reveals different genetic environments of blaCTX-M-14 among diverse lineages.</title>
        <authorList>
            <person name="Zheng Z."/>
            <person name="Ye L."/>
            <person name="Chen S."/>
        </authorList>
    </citation>
    <scope>NUCLEOTIDE SEQUENCE [LARGE SCALE GENOMIC DNA]</scope>
    <source>
        <strain evidence="2 3">Vb0574</strain>
    </source>
</reference>
<comment type="caution">
    <text evidence="2">The sequence shown here is derived from an EMBL/GenBank/DDBJ whole genome shotgun (WGS) entry which is preliminary data.</text>
</comment>
<dbReference type="Proteomes" id="UP000555836">
    <property type="component" value="Unassembled WGS sequence"/>
</dbReference>
<accession>A0A7Y0S5C9</accession>
<sequence>MIKIIMVTTTTVALLIFAIYIAFTVSGYAALGLMFTAILLVWTALLGLESLWGSSFSHCLKLAILACSIANAYYTNNLSKPGYVEKNIDLFYESINIEYCSKQDQPNEEMRTLFNKNKDKLLSKCALQSNLDLQKLSMDVAKARYLDPATGAIDTIYSSLTEPDSLSCQEFAETLNRLCPNKLRL</sequence>
<feature type="transmembrane region" description="Helical" evidence="1">
    <location>
        <begin position="12"/>
        <end position="45"/>
    </location>
</feature>
<keyword evidence="1" id="KW-1133">Transmembrane helix</keyword>
<gene>
    <name evidence="2" type="ORF">HKB21_12970</name>
</gene>